<dbReference type="EMBL" id="HE576752">
    <property type="protein sequence ID" value="CCC67107.1"/>
    <property type="molecule type" value="Genomic_DNA"/>
</dbReference>
<dbReference type="GO" id="GO:0097177">
    <property type="term" value="F:mitochondrial ribosome binding"/>
    <property type="evidence" value="ECO:0007669"/>
    <property type="project" value="EnsemblFungi"/>
</dbReference>
<dbReference type="GeneID" id="96900588"/>
<dbReference type="HOGENOM" id="CLU_081665_1_0_1"/>
<dbReference type="AlphaFoldDB" id="G0V6L1"/>
<name>G0V6L1_NAUCA</name>
<dbReference type="FunCoup" id="G0V6L1">
    <property type="interactions" value="13"/>
</dbReference>
<dbReference type="GO" id="GO:0032979">
    <property type="term" value="P:protein insertion into mitochondrial inner membrane from matrix"/>
    <property type="evidence" value="ECO:0007669"/>
    <property type="project" value="EnsemblFungi"/>
</dbReference>
<dbReference type="RefSeq" id="XP_003673490.1">
    <property type="nucleotide sequence ID" value="XM_003673442.1"/>
</dbReference>
<reference evidence="2 3" key="1">
    <citation type="journal article" date="2011" name="Proc. Natl. Acad. Sci. U.S.A.">
        <title>Evolutionary erosion of yeast sex chromosomes by mating-type switching accidents.</title>
        <authorList>
            <person name="Gordon J.L."/>
            <person name="Armisen D."/>
            <person name="Proux-Wera E."/>
            <person name="Oheigeartaigh S.S."/>
            <person name="Byrne K.P."/>
            <person name="Wolfe K.H."/>
        </authorList>
    </citation>
    <scope>NUCLEOTIDE SEQUENCE [LARGE SCALE GENOMIC DNA]</scope>
    <source>
        <strain evidence="3">ATCC 76901 / BCRC 22586 / CBS 4309 / NBRC 1992 / NRRL Y-12630</strain>
    </source>
</reference>
<dbReference type="Proteomes" id="UP000001640">
    <property type="component" value="Chromosome 1"/>
</dbReference>
<dbReference type="eggNOG" id="ENOG502RZCP">
    <property type="taxonomic scope" value="Eukaryota"/>
</dbReference>
<protein>
    <submittedName>
        <fullName evidence="2">Uncharacterized protein</fullName>
    </submittedName>
</protein>
<keyword evidence="1" id="KW-0472">Membrane</keyword>
<keyword evidence="1" id="KW-0812">Transmembrane</keyword>
<reference key="2">
    <citation type="submission" date="2011-08" db="EMBL/GenBank/DDBJ databases">
        <title>Genome sequence of Naumovozyma castellii.</title>
        <authorList>
            <person name="Gordon J.L."/>
            <person name="Armisen D."/>
            <person name="Proux-Wera E."/>
            <person name="OhEigeartaigh S.S."/>
            <person name="Byrne K.P."/>
            <person name="Wolfe K.H."/>
        </authorList>
    </citation>
    <scope>NUCLEOTIDE SEQUENCE</scope>
    <source>
        <strain>Type strain:CBS 4309</strain>
    </source>
</reference>
<feature type="transmembrane region" description="Helical" evidence="1">
    <location>
        <begin position="27"/>
        <end position="48"/>
    </location>
</feature>
<proteinExistence type="predicted"/>
<evidence type="ECO:0000313" key="2">
    <source>
        <dbReference type="EMBL" id="CCC67107.1"/>
    </source>
</evidence>
<dbReference type="KEGG" id="ncs:NCAS_0A05490"/>
<dbReference type="GO" id="GO:0005743">
    <property type="term" value="C:mitochondrial inner membrane"/>
    <property type="evidence" value="ECO:0007669"/>
    <property type="project" value="EnsemblFungi"/>
</dbReference>
<gene>
    <name evidence="2" type="primary">NCAS0A05490</name>
    <name evidence="2" type="ordered locus">NCAS_0A05490</name>
</gene>
<accession>G0V6L1</accession>
<evidence type="ECO:0000256" key="1">
    <source>
        <dbReference type="SAM" id="Phobius"/>
    </source>
</evidence>
<dbReference type="OrthoDB" id="4083656at2759"/>
<organism evidence="2 3">
    <name type="scientific">Naumovozyma castellii</name>
    <name type="common">Yeast</name>
    <name type="synonym">Saccharomyces castellii</name>
    <dbReference type="NCBI Taxonomy" id="27288"/>
    <lineage>
        <taxon>Eukaryota</taxon>
        <taxon>Fungi</taxon>
        <taxon>Dikarya</taxon>
        <taxon>Ascomycota</taxon>
        <taxon>Saccharomycotina</taxon>
        <taxon>Saccharomycetes</taxon>
        <taxon>Saccharomycetales</taxon>
        <taxon>Saccharomycetaceae</taxon>
        <taxon>Naumovozyma</taxon>
    </lineage>
</organism>
<dbReference type="OMA" id="RFYIVNR"/>
<sequence>MPSLPKGLIDLLSKGVPETIFKYKKPFIIKFGSVSLSLVFLTYGLTFADTSLNTANSYYNGATDKEKNDWKFLLKIYSPISLAILPLTLSMGSLYLSSRVVSKITYIPKLQGTPECEFVRSSMFLGRQIRLRAPLGQISKSQTSRIFTGVGPQGIDDKSTFIFFLIDRNPKLKTFWNKFYILSRSGSVWNSDGRIIDSLFGDAKGDTEGLLMRKIHTPEQVAKVKVLDELIKSSSTKKNKFHSGMNRSDIIKNIVKNK</sequence>
<evidence type="ECO:0000313" key="3">
    <source>
        <dbReference type="Proteomes" id="UP000001640"/>
    </source>
</evidence>
<feature type="transmembrane region" description="Helical" evidence="1">
    <location>
        <begin position="76"/>
        <end position="96"/>
    </location>
</feature>
<dbReference type="InParanoid" id="G0V6L1"/>
<keyword evidence="3" id="KW-1185">Reference proteome</keyword>
<keyword evidence="1" id="KW-1133">Transmembrane helix</keyword>